<reference evidence="2 3" key="1">
    <citation type="submission" date="2014-04" db="EMBL/GenBank/DDBJ databases">
        <authorList>
            <consortium name="DOE Joint Genome Institute"/>
            <person name="Kuo A."/>
            <person name="Kohler A."/>
            <person name="Nagy L.G."/>
            <person name="Floudas D."/>
            <person name="Copeland A."/>
            <person name="Barry K.W."/>
            <person name="Cichocki N."/>
            <person name="Veneault-Fourrey C."/>
            <person name="LaButti K."/>
            <person name="Lindquist E.A."/>
            <person name="Lipzen A."/>
            <person name="Lundell T."/>
            <person name="Morin E."/>
            <person name="Murat C."/>
            <person name="Sun H."/>
            <person name="Tunlid A."/>
            <person name="Henrissat B."/>
            <person name="Grigoriev I.V."/>
            <person name="Hibbett D.S."/>
            <person name="Martin F."/>
            <person name="Nordberg H.P."/>
            <person name="Cantor M.N."/>
            <person name="Hua S.X."/>
        </authorList>
    </citation>
    <scope>NUCLEOTIDE SEQUENCE [LARGE SCALE GENOMIC DNA]</scope>
    <source>
        <strain evidence="2 3">LaAM-08-1</strain>
    </source>
</reference>
<dbReference type="EMBL" id="KN838920">
    <property type="protein sequence ID" value="KIJ92309.1"/>
    <property type="molecule type" value="Genomic_DNA"/>
</dbReference>
<evidence type="ECO:0000256" key="1">
    <source>
        <dbReference type="SAM" id="MobiDB-lite"/>
    </source>
</evidence>
<dbReference type="Proteomes" id="UP000054477">
    <property type="component" value="Unassembled WGS sequence"/>
</dbReference>
<evidence type="ECO:0000313" key="2">
    <source>
        <dbReference type="EMBL" id="KIJ92309.1"/>
    </source>
</evidence>
<evidence type="ECO:0000313" key="3">
    <source>
        <dbReference type="Proteomes" id="UP000054477"/>
    </source>
</evidence>
<keyword evidence="3" id="KW-1185">Reference proteome</keyword>
<feature type="region of interest" description="Disordered" evidence="1">
    <location>
        <begin position="40"/>
        <end position="82"/>
    </location>
</feature>
<reference evidence="3" key="2">
    <citation type="submission" date="2015-01" db="EMBL/GenBank/DDBJ databases">
        <title>Evolutionary Origins and Diversification of the Mycorrhizal Mutualists.</title>
        <authorList>
            <consortium name="DOE Joint Genome Institute"/>
            <consortium name="Mycorrhizal Genomics Consortium"/>
            <person name="Kohler A."/>
            <person name="Kuo A."/>
            <person name="Nagy L.G."/>
            <person name="Floudas D."/>
            <person name="Copeland A."/>
            <person name="Barry K.W."/>
            <person name="Cichocki N."/>
            <person name="Veneault-Fourrey C."/>
            <person name="LaButti K."/>
            <person name="Lindquist E.A."/>
            <person name="Lipzen A."/>
            <person name="Lundell T."/>
            <person name="Morin E."/>
            <person name="Murat C."/>
            <person name="Riley R."/>
            <person name="Ohm R."/>
            <person name="Sun H."/>
            <person name="Tunlid A."/>
            <person name="Henrissat B."/>
            <person name="Grigoriev I.V."/>
            <person name="Hibbett D.S."/>
            <person name="Martin F."/>
        </authorList>
    </citation>
    <scope>NUCLEOTIDE SEQUENCE [LARGE SCALE GENOMIC DNA]</scope>
    <source>
        <strain evidence="3">LaAM-08-1</strain>
    </source>
</reference>
<proteinExistence type="predicted"/>
<sequence>MSASSFLGATHWHIWPILKSGAFSGVYVCSECSQKLTDLHAGHHQRSNNGCSQPILAIQAPRPHPPQTLRMPRGVGTKKVRKQVEKEAIVDKWDKSSRAQRRVGAEEAGVDRFRQL</sequence>
<protein>
    <submittedName>
        <fullName evidence="2">Uncharacterized protein</fullName>
    </submittedName>
</protein>
<dbReference type="HOGENOM" id="CLU_2097272_0_0_1"/>
<dbReference type="AlphaFoldDB" id="A0A0C9WI46"/>
<feature type="region of interest" description="Disordered" evidence="1">
    <location>
        <begin position="95"/>
        <end position="116"/>
    </location>
</feature>
<organism evidence="2 3">
    <name type="scientific">Laccaria amethystina LaAM-08-1</name>
    <dbReference type="NCBI Taxonomy" id="1095629"/>
    <lineage>
        <taxon>Eukaryota</taxon>
        <taxon>Fungi</taxon>
        <taxon>Dikarya</taxon>
        <taxon>Basidiomycota</taxon>
        <taxon>Agaricomycotina</taxon>
        <taxon>Agaricomycetes</taxon>
        <taxon>Agaricomycetidae</taxon>
        <taxon>Agaricales</taxon>
        <taxon>Agaricineae</taxon>
        <taxon>Hydnangiaceae</taxon>
        <taxon>Laccaria</taxon>
    </lineage>
</organism>
<dbReference type="OrthoDB" id="1875589at2759"/>
<name>A0A0C9WI46_9AGAR</name>
<accession>A0A0C9WI46</accession>
<gene>
    <name evidence="2" type="ORF">K443DRAFT_13705</name>
</gene>